<protein>
    <submittedName>
        <fullName evidence="4">Protein kinase domain-containing protein</fullName>
    </submittedName>
</protein>
<evidence type="ECO:0000313" key="2">
    <source>
        <dbReference type="EMBL" id="VDD95730.1"/>
    </source>
</evidence>
<evidence type="ECO:0000313" key="4">
    <source>
        <dbReference type="WBParaSite" id="EVEC_0001115601-mRNA-1"/>
    </source>
</evidence>
<dbReference type="GO" id="GO:0003723">
    <property type="term" value="F:RNA binding"/>
    <property type="evidence" value="ECO:0007669"/>
    <property type="project" value="TreeGrafter"/>
</dbReference>
<dbReference type="AlphaFoldDB" id="A0A0N4VJY5"/>
<dbReference type="PANTHER" id="PTHR46582:SF1">
    <property type="entry name" value="ZINC FINGER CCCH DOMAIN-CONTAINING PROTEIN 18"/>
    <property type="match status" value="1"/>
</dbReference>
<dbReference type="EMBL" id="UXUI01010888">
    <property type="protein sequence ID" value="VDD95730.1"/>
    <property type="molecule type" value="Genomic_DNA"/>
</dbReference>
<feature type="compositionally biased region" description="Low complexity" evidence="1">
    <location>
        <begin position="250"/>
        <end position="266"/>
    </location>
</feature>
<feature type="region of interest" description="Disordered" evidence="1">
    <location>
        <begin position="372"/>
        <end position="391"/>
    </location>
</feature>
<gene>
    <name evidence="2" type="ORF">EVEC_LOCUS10481</name>
</gene>
<organism evidence="4">
    <name type="scientific">Enterobius vermicularis</name>
    <name type="common">Human pinworm</name>
    <dbReference type="NCBI Taxonomy" id="51028"/>
    <lineage>
        <taxon>Eukaryota</taxon>
        <taxon>Metazoa</taxon>
        <taxon>Ecdysozoa</taxon>
        <taxon>Nematoda</taxon>
        <taxon>Chromadorea</taxon>
        <taxon>Rhabditida</taxon>
        <taxon>Spirurina</taxon>
        <taxon>Oxyuridomorpha</taxon>
        <taxon>Oxyuroidea</taxon>
        <taxon>Oxyuridae</taxon>
        <taxon>Enterobius</taxon>
    </lineage>
</organism>
<feature type="compositionally biased region" description="Basic and acidic residues" evidence="1">
    <location>
        <begin position="490"/>
        <end position="502"/>
    </location>
</feature>
<dbReference type="PANTHER" id="PTHR46582">
    <property type="entry name" value="ZINC FINGER CCCH DOMAIN-CONTAINING PROTEIN 18"/>
    <property type="match status" value="1"/>
</dbReference>
<reference evidence="4" key="1">
    <citation type="submission" date="2017-02" db="UniProtKB">
        <authorList>
            <consortium name="WormBaseParasite"/>
        </authorList>
    </citation>
    <scope>IDENTIFICATION</scope>
</reference>
<dbReference type="OrthoDB" id="10072532at2759"/>
<feature type="compositionally biased region" description="Basic and acidic residues" evidence="1">
    <location>
        <begin position="96"/>
        <end position="111"/>
    </location>
</feature>
<feature type="compositionally biased region" description="Low complexity" evidence="1">
    <location>
        <begin position="505"/>
        <end position="516"/>
    </location>
</feature>
<feature type="compositionally biased region" description="Basic and acidic residues" evidence="1">
    <location>
        <begin position="60"/>
        <end position="88"/>
    </location>
</feature>
<feature type="compositionally biased region" description="Low complexity" evidence="1">
    <location>
        <begin position="566"/>
        <end position="579"/>
    </location>
</feature>
<reference evidence="2 3" key="2">
    <citation type="submission" date="2018-10" db="EMBL/GenBank/DDBJ databases">
        <authorList>
            <consortium name="Pathogen Informatics"/>
        </authorList>
    </citation>
    <scope>NUCLEOTIDE SEQUENCE [LARGE SCALE GENOMIC DNA]</scope>
</reference>
<dbReference type="InterPro" id="IPR052647">
    <property type="entry name" value="Zinc_finger_CCCH-type"/>
</dbReference>
<feature type="region of interest" description="Disordered" evidence="1">
    <location>
        <begin position="209"/>
        <end position="290"/>
    </location>
</feature>
<dbReference type="Proteomes" id="UP000274131">
    <property type="component" value="Unassembled WGS sequence"/>
</dbReference>
<feature type="compositionally biased region" description="Basic and acidic residues" evidence="1">
    <location>
        <begin position="437"/>
        <end position="452"/>
    </location>
</feature>
<feature type="compositionally biased region" description="Basic and acidic residues" evidence="1">
    <location>
        <begin position="21"/>
        <end position="32"/>
    </location>
</feature>
<feature type="compositionally biased region" description="Polar residues" evidence="1">
    <location>
        <begin position="469"/>
        <end position="489"/>
    </location>
</feature>
<dbReference type="WBParaSite" id="EVEC_0001115601-mRNA-1">
    <property type="protein sequence ID" value="EVEC_0001115601-mRNA-1"/>
    <property type="gene ID" value="EVEC_0001115601"/>
</dbReference>
<feature type="compositionally biased region" description="Basic and acidic residues" evidence="1">
    <location>
        <begin position="221"/>
        <end position="237"/>
    </location>
</feature>
<proteinExistence type="predicted"/>
<sequence length="655" mass="73866">MKSNRERVPSSSRGKPGEWLSGDREREVDRPSIHSRVTYPGTVTDKGEPGSLHSGSGESAWERGLREARELMKKATKKKEEPDFERKRLILAPSEEVDRRTTDDDSDDSRLMPKAGIREEMSPRRNLRAGLLPTSSYNDARSRNIRRYDRFNDQNGKDHLLGGRNGCRYVDEYGRTTDTYGSVNRSRIPSLMDGIRENRFVEVKKDLGPQVLYPNGRPGSRRRDNNIRRGNKRDTSINERYYVPRRPSRSPHSSSRSPLRSPSPRRGALPISRSGSEKSGPTRKQHSLGPNISVEGQIYGILGSVAKRRETAVVSFHQQRLVRYYKKRGSLKNTIILGNDLTARVYLRVVFLSELQISDTFAFVFFITESSSSTSTHSDSSDRRRKAATRASLASAVPLKNLFDDDGSIRPTDLSSFRIPKKKRPSRSPTRPVGVLKRSESRTRSVRSDSLLRNEPQASRPKWQGGGSPSQNVVQPQKTSRQSRNTNPARNERRLSEAKEEISSEESISSSSSGSSTDEDNEPAAYRRRRKSLEDDDGFPTEGIPLSPEAEAEDVSSDENEHSPSGKESASRSPSGSRSTSERQTSPSPANAEDDQRADSGSENEEEDYEEDRFNESEADEYNDEAEKEERRAELLRQLKSVEEAIARKRHRPVV</sequence>
<feature type="region of interest" description="Disordered" evidence="1">
    <location>
        <begin position="1"/>
        <end position="111"/>
    </location>
</feature>
<feature type="region of interest" description="Disordered" evidence="1">
    <location>
        <begin position="413"/>
        <end position="632"/>
    </location>
</feature>
<accession>A0A0N4VJY5</accession>
<keyword evidence="3" id="KW-1185">Reference proteome</keyword>
<dbReference type="GO" id="GO:0071011">
    <property type="term" value="C:precatalytic spliceosome"/>
    <property type="evidence" value="ECO:0007669"/>
    <property type="project" value="TreeGrafter"/>
</dbReference>
<evidence type="ECO:0000256" key="1">
    <source>
        <dbReference type="SAM" id="MobiDB-lite"/>
    </source>
</evidence>
<evidence type="ECO:0000313" key="3">
    <source>
        <dbReference type="Proteomes" id="UP000274131"/>
    </source>
</evidence>
<name>A0A0N4VJY5_ENTVE</name>
<dbReference type="STRING" id="51028.A0A0N4VJY5"/>
<feature type="compositionally biased region" description="Acidic residues" evidence="1">
    <location>
        <begin position="602"/>
        <end position="627"/>
    </location>
</feature>